<evidence type="ECO:0000313" key="1">
    <source>
        <dbReference type="EMBL" id="CAD5114610.1"/>
    </source>
</evidence>
<protein>
    <submittedName>
        <fullName evidence="1">Uncharacterized protein</fullName>
    </submittedName>
</protein>
<organism evidence="1 2">
    <name type="scientific">Dimorphilus gyrociliatus</name>
    <dbReference type="NCBI Taxonomy" id="2664684"/>
    <lineage>
        <taxon>Eukaryota</taxon>
        <taxon>Metazoa</taxon>
        <taxon>Spiralia</taxon>
        <taxon>Lophotrochozoa</taxon>
        <taxon>Annelida</taxon>
        <taxon>Polychaeta</taxon>
        <taxon>Polychaeta incertae sedis</taxon>
        <taxon>Dinophilidae</taxon>
        <taxon>Dimorphilus</taxon>
    </lineage>
</organism>
<name>A0A7I8VFZ3_9ANNE</name>
<proteinExistence type="predicted"/>
<evidence type="ECO:0000313" key="2">
    <source>
        <dbReference type="Proteomes" id="UP000549394"/>
    </source>
</evidence>
<dbReference type="Proteomes" id="UP000549394">
    <property type="component" value="Unassembled WGS sequence"/>
</dbReference>
<dbReference type="Pfam" id="PF03564">
    <property type="entry name" value="DUF1759"/>
    <property type="match status" value="1"/>
</dbReference>
<dbReference type="AlphaFoldDB" id="A0A7I8VFZ3"/>
<accession>A0A7I8VFZ3</accession>
<comment type="caution">
    <text evidence="1">The sequence shown here is derived from an EMBL/GenBank/DDBJ whole genome shotgun (WGS) entry which is preliminary data.</text>
</comment>
<keyword evidence="2" id="KW-1185">Reference proteome</keyword>
<reference evidence="1 2" key="1">
    <citation type="submission" date="2020-08" db="EMBL/GenBank/DDBJ databases">
        <authorList>
            <person name="Hejnol A."/>
        </authorList>
    </citation>
    <scope>NUCLEOTIDE SEQUENCE [LARGE SCALE GENOMIC DNA]</scope>
</reference>
<sequence>MSDNNGYLIPGKNIPLEYTGGENFYNNEKHEEVAKIFDTVIYSLGSVESSLEKQVRDSCLELKKLRNSIDELRNIILGQKNCESRSFLKRDIKFSNDKSESSTTFNCRCKDRPISLPKWNPKFKYDGNPRTYHDFIETHKMIVNAGNYYDWQKLDMLLDSCKGEALDLISRCYMSGPKGYEAALEILERMGGSKVSKQVSLYIELAEMPPVDKRDLRTLTNLRNLANHAFTMHKIYGDPPVDSLVRFKGLLIEKKLNEQLREDWKNFGIEDNAPEKTKFERLVEFLFITVEKSKKEYERKLNEN</sequence>
<dbReference type="InterPro" id="IPR005312">
    <property type="entry name" value="DUF1759"/>
</dbReference>
<dbReference type="EMBL" id="CAJFCJ010000005">
    <property type="protein sequence ID" value="CAD5114610.1"/>
    <property type="molecule type" value="Genomic_DNA"/>
</dbReference>
<gene>
    <name evidence="1" type="ORF">DGYR_LOCUS3437</name>
</gene>